<comment type="similarity">
    <text evidence="3">Belongs to the HesA/MoeB/ThiF family.</text>
</comment>
<name>A0A6N2LV00_SALVM</name>
<dbReference type="GO" id="GO:0061503">
    <property type="term" value="F:tRNA threonylcarbamoyladenosine dehydratase"/>
    <property type="evidence" value="ECO:0007669"/>
    <property type="project" value="TreeGrafter"/>
</dbReference>
<dbReference type="GO" id="GO:0009536">
    <property type="term" value="C:plastid"/>
    <property type="evidence" value="ECO:0007669"/>
    <property type="project" value="TreeGrafter"/>
</dbReference>
<feature type="domain" description="THIF-type NAD/FAD binding fold" evidence="13">
    <location>
        <begin position="71"/>
        <end position="328"/>
    </location>
</feature>
<dbReference type="Gene3D" id="3.40.630.10">
    <property type="entry name" value="Zn peptidases"/>
    <property type="match status" value="1"/>
</dbReference>
<keyword evidence="5" id="KW-0812">Transmembrane</keyword>
<keyword evidence="4" id="KW-0436">Ligase</keyword>
<dbReference type="GO" id="GO:0008641">
    <property type="term" value="F:ubiquitin-like modifier activating enzyme activity"/>
    <property type="evidence" value="ECO:0007669"/>
    <property type="project" value="InterPro"/>
</dbReference>
<dbReference type="Gene3D" id="3.40.50.720">
    <property type="entry name" value="NAD(P)-binding Rossmann-like Domain"/>
    <property type="match status" value="1"/>
</dbReference>
<accession>A0A6N2LV00</accession>
<comment type="subcellular location">
    <subcellularLocation>
        <location evidence="1">Mitochondrion membrane</location>
        <topology evidence="1">Multi-pass membrane protein</topology>
    </subcellularLocation>
    <subcellularLocation>
        <location evidence="2">Mitochondrion outer membrane</location>
    </subcellularLocation>
</comment>
<evidence type="ECO:0000256" key="12">
    <source>
        <dbReference type="ARBA" id="ARBA00060084"/>
    </source>
</evidence>
<dbReference type="EMBL" id="CAADRP010001530">
    <property type="protein sequence ID" value="VFU39438.1"/>
    <property type="molecule type" value="Genomic_DNA"/>
</dbReference>
<keyword evidence="11" id="KW-0472">Membrane</keyword>
<dbReference type="Pfam" id="PF18266">
    <property type="entry name" value="Ncstrn_small"/>
    <property type="match status" value="1"/>
</dbReference>
<evidence type="ECO:0000256" key="8">
    <source>
        <dbReference type="ARBA" id="ARBA00022840"/>
    </source>
</evidence>
<dbReference type="InterPro" id="IPR041084">
    <property type="entry name" value="Ncstrn_small"/>
</dbReference>
<evidence type="ECO:0000313" key="15">
    <source>
        <dbReference type="EMBL" id="VFU39438.1"/>
    </source>
</evidence>
<evidence type="ECO:0008006" key="16">
    <source>
        <dbReference type="Google" id="ProtNLM"/>
    </source>
</evidence>
<dbReference type="AlphaFoldDB" id="A0A6N2LV00"/>
<evidence type="ECO:0000256" key="6">
    <source>
        <dbReference type="ARBA" id="ARBA00022741"/>
    </source>
</evidence>
<evidence type="ECO:0000256" key="11">
    <source>
        <dbReference type="ARBA" id="ARBA00023136"/>
    </source>
</evidence>
<dbReference type="PANTHER" id="PTHR43267">
    <property type="entry name" value="TRNA THREONYLCARBAMOYLADENOSINE DEHYDRATASE"/>
    <property type="match status" value="1"/>
</dbReference>
<dbReference type="SUPFAM" id="SSF69572">
    <property type="entry name" value="Activating enzymes of the ubiquitin-like proteins"/>
    <property type="match status" value="1"/>
</dbReference>
<organism evidence="15">
    <name type="scientific">Salix viminalis</name>
    <name type="common">Common osier</name>
    <name type="synonym">Basket willow</name>
    <dbReference type="NCBI Taxonomy" id="40686"/>
    <lineage>
        <taxon>Eukaryota</taxon>
        <taxon>Viridiplantae</taxon>
        <taxon>Streptophyta</taxon>
        <taxon>Embryophyta</taxon>
        <taxon>Tracheophyta</taxon>
        <taxon>Spermatophyta</taxon>
        <taxon>Magnoliopsida</taxon>
        <taxon>eudicotyledons</taxon>
        <taxon>Gunneridae</taxon>
        <taxon>Pentapetalae</taxon>
        <taxon>rosids</taxon>
        <taxon>fabids</taxon>
        <taxon>Malpighiales</taxon>
        <taxon>Salicaceae</taxon>
        <taxon>Saliceae</taxon>
        <taxon>Salix</taxon>
    </lineage>
</organism>
<keyword evidence="8" id="KW-0067">ATP-binding</keyword>
<evidence type="ECO:0000259" key="13">
    <source>
        <dbReference type="Pfam" id="PF00899"/>
    </source>
</evidence>
<dbReference type="GO" id="GO:0061504">
    <property type="term" value="P:cyclic threonylcarbamoyladenosine biosynthetic process"/>
    <property type="evidence" value="ECO:0007669"/>
    <property type="project" value="TreeGrafter"/>
</dbReference>
<feature type="domain" description="Nicastrin small lobe" evidence="14">
    <location>
        <begin position="473"/>
        <end position="630"/>
    </location>
</feature>
<evidence type="ECO:0000256" key="4">
    <source>
        <dbReference type="ARBA" id="ARBA00022598"/>
    </source>
</evidence>
<dbReference type="InterPro" id="IPR035985">
    <property type="entry name" value="Ubiquitin-activating_enz"/>
</dbReference>
<evidence type="ECO:0000256" key="1">
    <source>
        <dbReference type="ARBA" id="ARBA00004225"/>
    </source>
</evidence>
<reference evidence="15" key="1">
    <citation type="submission" date="2019-03" db="EMBL/GenBank/DDBJ databases">
        <authorList>
            <person name="Mank J."/>
            <person name="Almeida P."/>
        </authorList>
    </citation>
    <scope>NUCLEOTIDE SEQUENCE</scope>
    <source>
        <strain evidence="15">78183</strain>
    </source>
</reference>
<dbReference type="SUPFAM" id="SSF53187">
    <property type="entry name" value="Zn-dependent exopeptidases"/>
    <property type="match status" value="1"/>
</dbReference>
<dbReference type="FunFam" id="3.40.50.720:FF:000125">
    <property type="entry name" value="tRNA threonylcarbamoyladenosine dehydratase 2-like"/>
    <property type="match status" value="1"/>
</dbReference>
<keyword evidence="9" id="KW-1133">Transmembrane helix</keyword>
<keyword evidence="7" id="KW-1000">Mitochondrion outer membrane</keyword>
<dbReference type="CDD" id="cd00755">
    <property type="entry name" value="YgdL_like"/>
    <property type="match status" value="1"/>
</dbReference>
<dbReference type="InterPro" id="IPR045886">
    <property type="entry name" value="ThiF/MoeB/HesA"/>
</dbReference>
<dbReference type="PANTHER" id="PTHR43267:SF2">
    <property type="entry name" value="TRNA THREONYLCARBAMOYLADENOSINE DEHYDRATASE 1-RELATED"/>
    <property type="match status" value="1"/>
</dbReference>
<gene>
    <name evidence="15" type="ORF">SVIM_LOCUS219101</name>
</gene>
<comment type="function">
    <text evidence="12">Catalyzes the ATP-dependent dehydration of threonylcarbamoyladenosine at position 37 (t(6)A37) to form cyclic t(6)A37 (ct(6)A37) in tRNAs that read codons beginning with adenine.</text>
</comment>
<dbReference type="Pfam" id="PF05450">
    <property type="entry name" value="Nicastrin"/>
    <property type="match status" value="1"/>
</dbReference>
<sequence>MEERLEYLDISWSWCSFGSIIKECSKSVGEMNAGEGVVSEMPVRSVADLDRTSGMPDSDLLADEIVSEQLTRNIQFFGFEAQQKVTTSYVVVIGLGGVGSHAASMLLRSGVGRLLLVDFDQVSVSSLNRHAVATRADVGIPKAECLKKHFSTIFPECHIEAKVLLYDASTEEKILSGHPDFVLDCIDNIDTKVALLAACVRRGLRVLSATGAGARADPTRITVADLRESTNDPLSRAVRYRLRKDHGIEGGIPFVFSLEKPKAKLLPFKGPSGEEENPSNYQVVPGFRVRIIPVLGTIPAIFGQVMASYVVTQLTGLNVQPEPIVNLDLDHYRVLHQRLIEHEETLFGTAMQVQVDVEEVMYVTKELWHGRSARDQFAKDVGRGMWRSVNELMLVRWDKEKPASVSNLILLKFKEADEHELRTLEEIKELEPEFYERVESALKRAEFDFGSVNSMESVPDLTKSMYVDFNGYPCVRLLNLTGEIGCSNPGRDKVVAPVVRYKNVNEVTKPSAVLVSLVEFLELLGRISNDSNFAKNIGGVLVEQGMDTQIKSKGFSPDQKFPGAEFAPYKTNNYEWNPIGAGMMWRAYSFPVFLLNESGTQLVQEVAMNNEKKKNDYTEDVVEFDLVMQGSVWSSLPPINNSSSNHSKPIILTVASMDSASFFRDKNLGAESPISGLIALLAAVDSLSRVNGLDDLSKQLVFSVFTGEAWGYLGSRRFLFELDLQSEAVSGLNSSLIETVIEIGSVGKGFSQGKNTFFAHTAAVSLATNETLDALKHARDSLELKNITVSSASTSNPGIPPTSLMAFLKKNPSTSGMVLEDFDTSFSDKFYHSHLDDIKYKFFSHSGSCISCCPHTLYPCK</sequence>
<dbReference type="GO" id="GO:0005524">
    <property type="term" value="F:ATP binding"/>
    <property type="evidence" value="ECO:0007669"/>
    <property type="project" value="UniProtKB-KW"/>
</dbReference>
<dbReference type="GO" id="GO:0005741">
    <property type="term" value="C:mitochondrial outer membrane"/>
    <property type="evidence" value="ECO:0007669"/>
    <property type="project" value="UniProtKB-SubCell"/>
</dbReference>
<keyword evidence="6" id="KW-0547">Nucleotide-binding</keyword>
<evidence type="ECO:0000256" key="7">
    <source>
        <dbReference type="ARBA" id="ARBA00022787"/>
    </source>
</evidence>
<dbReference type="InterPro" id="IPR000594">
    <property type="entry name" value="ThiF_NAD_FAD-bd"/>
</dbReference>
<dbReference type="Pfam" id="PF00899">
    <property type="entry name" value="ThiF"/>
    <property type="match status" value="1"/>
</dbReference>
<evidence type="ECO:0000256" key="2">
    <source>
        <dbReference type="ARBA" id="ARBA00004294"/>
    </source>
</evidence>
<evidence type="ECO:0000256" key="3">
    <source>
        <dbReference type="ARBA" id="ARBA00009919"/>
    </source>
</evidence>
<proteinExistence type="inferred from homology"/>
<keyword evidence="10" id="KW-0496">Mitochondrion</keyword>
<evidence type="ECO:0000256" key="5">
    <source>
        <dbReference type="ARBA" id="ARBA00022692"/>
    </source>
</evidence>
<evidence type="ECO:0000259" key="14">
    <source>
        <dbReference type="Pfam" id="PF18266"/>
    </source>
</evidence>
<protein>
    <recommendedName>
        <fullName evidence="16">Nicastrin</fullName>
    </recommendedName>
</protein>
<evidence type="ECO:0000256" key="9">
    <source>
        <dbReference type="ARBA" id="ARBA00022989"/>
    </source>
</evidence>
<evidence type="ECO:0000256" key="10">
    <source>
        <dbReference type="ARBA" id="ARBA00023128"/>
    </source>
</evidence>